<dbReference type="AlphaFoldDB" id="W5SXE3"/>
<reference evidence="1" key="1">
    <citation type="submission" date="2013-04" db="EMBL/GenBank/DDBJ databases">
        <title>Comparative Genomics of Relapsing Fever Spirochetes.</title>
        <authorList>
            <person name="Schwan T.G."/>
            <person name="Raffel S.J."/>
            <person name="Porcella S.F."/>
            <person name="Martens C.A."/>
            <person name="Bruno D.P."/>
            <person name="Ricklefs S.M."/>
            <person name="Barbian K.B."/>
        </authorList>
    </citation>
    <scope>NUCLEOTIDE SEQUENCE</scope>
    <source>
        <strain evidence="1">Co53</strain>
        <plasmid evidence="1">unnamed</plasmid>
    </source>
</reference>
<name>W5SXE3_9SPIR</name>
<accession>W5SXE3</accession>
<geneLocation type="plasmid" evidence="1">
    <name>unnamed</name>
</geneLocation>
<organism evidence="1">
    <name type="scientific">Borrelia coriaceae ATCC 43381</name>
    <dbReference type="NCBI Taxonomy" id="1408429"/>
    <lineage>
        <taxon>Bacteria</taxon>
        <taxon>Pseudomonadati</taxon>
        <taxon>Spirochaetota</taxon>
        <taxon>Spirochaetia</taxon>
        <taxon>Spirochaetales</taxon>
        <taxon>Borreliaceae</taxon>
        <taxon>Borrelia</taxon>
    </lineage>
</organism>
<sequence length="23" mass="2657">MKIEKNPNATIVETEVKKLIEKT</sequence>
<dbReference type="HOGENOM" id="CLU_3422761_0_0_12"/>
<keyword evidence="1" id="KW-0614">Plasmid</keyword>
<protein>
    <submittedName>
        <fullName evidence="1">Uncharacterized protein</fullName>
    </submittedName>
</protein>
<evidence type="ECO:0000313" key="1">
    <source>
        <dbReference type="EMBL" id="AHH11552.1"/>
    </source>
</evidence>
<gene>
    <name evidence="1" type="ORF">BCO_0900097</name>
</gene>
<proteinExistence type="predicted"/>
<dbReference type="EMBL" id="CP005757">
    <property type="protein sequence ID" value="AHH11552.1"/>
    <property type="molecule type" value="Genomic_DNA"/>
</dbReference>